<dbReference type="GO" id="GO:0031176">
    <property type="term" value="F:endo-1,4-beta-xylanase activity"/>
    <property type="evidence" value="ECO:0007669"/>
    <property type="project" value="UniProtKB-EC"/>
</dbReference>
<dbReference type="PRINTS" id="PR00134">
    <property type="entry name" value="GLHYDRLASE10"/>
</dbReference>
<evidence type="ECO:0000313" key="7">
    <source>
        <dbReference type="EMBL" id="AVM23853.1"/>
    </source>
</evidence>
<feature type="region of interest" description="Disordered" evidence="5">
    <location>
        <begin position="1"/>
        <end position="23"/>
    </location>
</feature>
<dbReference type="InterPro" id="IPR044846">
    <property type="entry name" value="GH10"/>
</dbReference>
<evidence type="ECO:0000256" key="5">
    <source>
        <dbReference type="SAM" id="MobiDB-lite"/>
    </source>
</evidence>
<dbReference type="EC" id="3.2.1.8" evidence="4"/>
<sequence>MVKERSFLHQSLNKGENGQGNQVWKKEANDRISKHRQRDLQINVTNHENKPIAGVEVEIKQIKHEFAFGSAMNDQVLFNQQYADFFVKYFNWAVFENEAKWYANEPERGRITYEKADAMLNFADRHQLPVRGHALFWEVEDANPSWLRTLPNHEVYAAMKNRLEHAGHHFKRRFRHWDVNNEMMHGSFFKDRFGKNIWKWMYEETKKIDPQALLFVNDYNVISYGEHHAYKAHINELRQLGAPIEAIGVQGHFGERVDPAIVKERLDVLAELGLPIWVTEYDSVQPDANKRADNLEALYRVAFSHPAVKGVLMWGFWAGAHWRGEHAAIVNYDWSLNEAGRRYEKLLKEWTTQRVEKTGANGKVTCPAFHGTYEIRIGSENKILKQQTIELDSNEQTPLRLDVIVPEGSA</sequence>
<dbReference type="AlphaFoldDB" id="A0AAD0HMN3"/>
<keyword evidence="1 4" id="KW-0378">Hydrolase</keyword>
<dbReference type="EMBL" id="CP027116">
    <property type="protein sequence ID" value="AVM23853.1"/>
    <property type="molecule type" value="Genomic_DNA"/>
</dbReference>
<dbReference type="GO" id="GO:0000272">
    <property type="term" value="P:polysaccharide catabolic process"/>
    <property type="evidence" value="ECO:0007669"/>
    <property type="project" value="UniProtKB-KW"/>
</dbReference>
<organism evidence="7 8">
    <name type="scientific">Bacillus pumilus</name>
    <name type="common">Bacillus mesentericus</name>
    <dbReference type="NCBI Taxonomy" id="1408"/>
    <lineage>
        <taxon>Bacteria</taxon>
        <taxon>Bacillati</taxon>
        <taxon>Bacillota</taxon>
        <taxon>Bacilli</taxon>
        <taxon>Bacillales</taxon>
        <taxon>Bacillaceae</taxon>
        <taxon>Bacillus</taxon>
    </lineage>
</organism>
<dbReference type="Proteomes" id="UP000264960">
    <property type="component" value="Chromosome"/>
</dbReference>
<dbReference type="Pfam" id="PF00331">
    <property type="entry name" value="Glyco_hydro_10"/>
    <property type="match status" value="1"/>
</dbReference>
<dbReference type="SUPFAM" id="SSF51445">
    <property type="entry name" value="(Trans)glycosidases"/>
    <property type="match status" value="1"/>
</dbReference>
<dbReference type="Gene3D" id="3.20.20.80">
    <property type="entry name" value="Glycosidases"/>
    <property type="match status" value="1"/>
</dbReference>
<dbReference type="PANTHER" id="PTHR31490">
    <property type="entry name" value="GLYCOSYL HYDROLASE"/>
    <property type="match status" value="1"/>
</dbReference>
<comment type="catalytic activity">
    <reaction evidence="4">
        <text>Endohydrolysis of (1-&gt;4)-beta-D-xylosidic linkages in xylans.</text>
        <dbReference type="EC" id="3.2.1.8"/>
    </reaction>
</comment>
<keyword evidence="3 4" id="KW-0624">Polysaccharide degradation</keyword>
<evidence type="ECO:0000256" key="3">
    <source>
        <dbReference type="ARBA" id="ARBA00023326"/>
    </source>
</evidence>
<dbReference type="InterPro" id="IPR001000">
    <property type="entry name" value="GH10_dom"/>
</dbReference>
<accession>A0AAD0HMN3</accession>
<dbReference type="InterPro" id="IPR017853">
    <property type="entry name" value="GH"/>
</dbReference>
<dbReference type="PROSITE" id="PS51760">
    <property type="entry name" value="GH10_2"/>
    <property type="match status" value="1"/>
</dbReference>
<gene>
    <name evidence="7" type="ORF">C5695_08385</name>
</gene>
<protein>
    <recommendedName>
        <fullName evidence="4">Beta-xylanase</fullName>
        <ecNumber evidence="4">3.2.1.8</ecNumber>
    </recommendedName>
</protein>
<feature type="domain" description="GH10" evidence="6">
    <location>
        <begin position="53"/>
        <end position="346"/>
    </location>
</feature>
<proteinExistence type="inferred from homology"/>
<dbReference type="SMART" id="SM00633">
    <property type="entry name" value="Glyco_10"/>
    <property type="match status" value="1"/>
</dbReference>
<dbReference type="PANTHER" id="PTHR31490:SF1">
    <property type="entry name" value="ENDO-1,4-BETA-XYLANASE 1"/>
    <property type="match status" value="1"/>
</dbReference>
<evidence type="ECO:0000313" key="8">
    <source>
        <dbReference type="Proteomes" id="UP000264960"/>
    </source>
</evidence>
<keyword evidence="2 4" id="KW-0119">Carbohydrate metabolism</keyword>
<reference evidence="7 8" key="1">
    <citation type="submission" date="2018-02" db="EMBL/GenBank/DDBJ databases">
        <title>The complete genome of two Bacillus pumilus strains from Cuatro Cienegas, Coahuila, Mexico.</title>
        <authorList>
            <person name="Zarza E."/>
            <person name="Alcaraz L.D."/>
            <person name="Aguilar-Salinas B."/>
            <person name="Islas A."/>
            <person name="Olmedo-Alvarez G."/>
        </authorList>
    </citation>
    <scope>NUCLEOTIDE SEQUENCE [LARGE SCALE GENOMIC DNA]</scope>
    <source>
        <strain evidence="7 8">145</strain>
    </source>
</reference>
<comment type="similarity">
    <text evidence="4">Belongs to the glycosyl hydrolase 10 (cellulase F) family.</text>
</comment>
<evidence type="ECO:0000256" key="1">
    <source>
        <dbReference type="ARBA" id="ARBA00022801"/>
    </source>
</evidence>
<dbReference type="RefSeq" id="WP_117730328.1">
    <property type="nucleotide sequence ID" value="NZ_CP027116.1"/>
</dbReference>
<keyword evidence="4" id="KW-0326">Glycosidase</keyword>
<name>A0AAD0HMN3_BACPU</name>
<evidence type="ECO:0000259" key="6">
    <source>
        <dbReference type="PROSITE" id="PS51760"/>
    </source>
</evidence>
<evidence type="ECO:0000256" key="2">
    <source>
        <dbReference type="ARBA" id="ARBA00023277"/>
    </source>
</evidence>
<feature type="compositionally biased region" description="Polar residues" evidence="5">
    <location>
        <begin position="8"/>
        <end position="22"/>
    </location>
</feature>
<evidence type="ECO:0000256" key="4">
    <source>
        <dbReference type="RuleBase" id="RU361174"/>
    </source>
</evidence>